<dbReference type="Gene3D" id="3.40.50.720">
    <property type="entry name" value="NAD(P)-binding Rossmann-like Domain"/>
    <property type="match status" value="1"/>
</dbReference>
<dbReference type="Proteomes" id="UP000011761">
    <property type="component" value="Unassembled WGS sequence"/>
</dbReference>
<dbReference type="InterPro" id="IPR036291">
    <property type="entry name" value="NAD(P)-bd_dom_sf"/>
</dbReference>
<dbReference type="HOGENOM" id="CLU_010194_44_2_1"/>
<dbReference type="OrthoDB" id="542013at2759"/>
<dbReference type="GeneID" id="19117111"/>
<dbReference type="SUPFAM" id="SSF51735">
    <property type="entry name" value="NAD(P)-binding Rossmann-fold domains"/>
    <property type="match status" value="1"/>
</dbReference>
<dbReference type="PANTHER" id="PTHR43157">
    <property type="entry name" value="PHOSPHATIDYLINOSITOL-GLYCAN BIOSYNTHESIS CLASS F PROTEIN-RELATED"/>
    <property type="match status" value="1"/>
</dbReference>
<gene>
    <name evidence="2" type="ORF">BAUCODRAFT_77671</name>
</gene>
<sequence>MQVPSKDLTGKVAIITGANSGIGFQLALDLARMGASVYLACRNTEKGKEAAERIIGTLSGKPGSGAEKLDSRIHVLHLDTSSMESVRQFAKLWQASGRQVDILVHNAGISSAPNGKQVTGEGLHMFYATNFLGSFVLTALLEKHLAPKARVIFTASFGAYAGDLTYLLSAPRGLKQEGFLERTFGRDSRNYNNTKLMQVAFTRLTKDVYATQRNKGPTAHAFMPGFVFTPIFGKTAWALDSVFLFLKVATSLSIPVEQGAATGLYLATSDDVDVMMGGGYWDRLRKRTTWVDVMDDGLLERLWQCWEQDGGVTWDP</sequence>
<dbReference type="KEGG" id="bcom:BAUCODRAFT_77671"/>
<dbReference type="OMA" id="MLVHNAG"/>
<dbReference type="PRINTS" id="PR00081">
    <property type="entry name" value="GDHRDH"/>
</dbReference>
<dbReference type="GO" id="GO:0016491">
    <property type="term" value="F:oxidoreductase activity"/>
    <property type="evidence" value="ECO:0007669"/>
    <property type="project" value="UniProtKB-KW"/>
</dbReference>
<evidence type="ECO:0000313" key="3">
    <source>
        <dbReference type="Proteomes" id="UP000011761"/>
    </source>
</evidence>
<evidence type="ECO:0000313" key="2">
    <source>
        <dbReference type="EMBL" id="EMC92994.1"/>
    </source>
</evidence>
<accession>M2N205</accession>
<dbReference type="PANTHER" id="PTHR43157:SF31">
    <property type="entry name" value="PHOSPHATIDYLINOSITOL-GLYCAN BIOSYNTHESIS CLASS F PROTEIN"/>
    <property type="match status" value="1"/>
</dbReference>
<dbReference type="eggNOG" id="KOG1208">
    <property type="taxonomic scope" value="Eukaryota"/>
</dbReference>
<dbReference type="RefSeq" id="XP_007679987.1">
    <property type="nucleotide sequence ID" value="XM_007681797.1"/>
</dbReference>
<protein>
    <submittedName>
        <fullName evidence="2">Uncharacterized protein</fullName>
    </submittedName>
</protein>
<proteinExistence type="predicted"/>
<evidence type="ECO:0000256" key="1">
    <source>
        <dbReference type="ARBA" id="ARBA00023002"/>
    </source>
</evidence>
<reference evidence="2 3" key="1">
    <citation type="journal article" date="2012" name="PLoS Pathog.">
        <title>Diverse lifestyles and strategies of plant pathogenesis encoded in the genomes of eighteen Dothideomycetes fungi.</title>
        <authorList>
            <person name="Ohm R.A."/>
            <person name="Feau N."/>
            <person name="Henrissat B."/>
            <person name="Schoch C.L."/>
            <person name="Horwitz B.A."/>
            <person name="Barry K.W."/>
            <person name="Condon B.J."/>
            <person name="Copeland A.C."/>
            <person name="Dhillon B."/>
            <person name="Glaser F."/>
            <person name="Hesse C.N."/>
            <person name="Kosti I."/>
            <person name="LaButti K."/>
            <person name="Lindquist E.A."/>
            <person name="Lucas S."/>
            <person name="Salamov A.A."/>
            <person name="Bradshaw R.E."/>
            <person name="Ciuffetti L."/>
            <person name="Hamelin R.C."/>
            <person name="Kema G.H.J."/>
            <person name="Lawrence C."/>
            <person name="Scott J.A."/>
            <person name="Spatafora J.W."/>
            <person name="Turgeon B.G."/>
            <person name="de Wit P.J.G.M."/>
            <person name="Zhong S."/>
            <person name="Goodwin S.B."/>
            <person name="Grigoriev I.V."/>
        </authorList>
    </citation>
    <scope>NUCLEOTIDE SEQUENCE [LARGE SCALE GENOMIC DNA]</scope>
    <source>
        <strain evidence="2 3">UAMH 10762</strain>
    </source>
</reference>
<dbReference type="Pfam" id="PF00106">
    <property type="entry name" value="adh_short"/>
    <property type="match status" value="1"/>
</dbReference>
<keyword evidence="1" id="KW-0560">Oxidoreductase</keyword>
<dbReference type="InterPro" id="IPR002347">
    <property type="entry name" value="SDR_fam"/>
</dbReference>
<keyword evidence="3" id="KW-1185">Reference proteome</keyword>
<name>M2N205_BAUPA</name>
<organism evidence="2 3">
    <name type="scientific">Baudoinia panamericana (strain UAMH 10762)</name>
    <name type="common">Angels' share fungus</name>
    <name type="synonym">Baudoinia compniacensis (strain UAMH 10762)</name>
    <dbReference type="NCBI Taxonomy" id="717646"/>
    <lineage>
        <taxon>Eukaryota</taxon>
        <taxon>Fungi</taxon>
        <taxon>Dikarya</taxon>
        <taxon>Ascomycota</taxon>
        <taxon>Pezizomycotina</taxon>
        <taxon>Dothideomycetes</taxon>
        <taxon>Dothideomycetidae</taxon>
        <taxon>Mycosphaerellales</taxon>
        <taxon>Teratosphaeriaceae</taxon>
        <taxon>Baudoinia</taxon>
    </lineage>
</organism>
<dbReference type="AlphaFoldDB" id="M2N205"/>
<dbReference type="EMBL" id="KB445561">
    <property type="protein sequence ID" value="EMC92994.1"/>
    <property type="molecule type" value="Genomic_DNA"/>
</dbReference>